<accession>A0AAE0ZG14</accession>
<evidence type="ECO:0000313" key="2">
    <source>
        <dbReference type="Proteomes" id="UP001283361"/>
    </source>
</evidence>
<dbReference type="EMBL" id="JAWDGP010004062">
    <property type="protein sequence ID" value="KAK3768261.1"/>
    <property type="molecule type" value="Genomic_DNA"/>
</dbReference>
<gene>
    <name evidence="1" type="ORF">RRG08_031055</name>
</gene>
<proteinExistence type="predicted"/>
<keyword evidence="2" id="KW-1185">Reference proteome</keyword>
<comment type="caution">
    <text evidence="1">The sequence shown here is derived from an EMBL/GenBank/DDBJ whole genome shotgun (WGS) entry which is preliminary data.</text>
</comment>
<dbReference type="Proteomes" id="UP001283361">
    <property type="component" value="Unassembled WGS sequence"/>
</dbReference>
<organism evidence="1 2">
    <name type="scientific">Elysia crispata</name>
    <name type="common">lettuce slug</name>
    <dbReference type="NCBI Taxonomy" id="231223"/>
    <lineage>
        <taxon>Eukaryota</taxon>
        <taxon>Metazoa</taxon>
        <taxon>Spiralia</taxon>
        <taxon>Lophotrochozoa</taxon>
        <taxon>Mollusca</taxon>
        <taxon>Gastropoda</taxon>
        <taxon>Heterobranchia</taxon>
        <taxon>Euthyneura</taxon>
        <taxon>Panpulmonata</taxon>
        <taxon>Sacoglossa</taxon>
        <taxon>Placobranchoidea</taxon>
        <taxon>Plakobranchidae</taxon>
        <taxon>Elysia</taxon>
    </lineage>
</organism>
<reference evidence="1" key="1">
    <citation type="journal article" date="2023" name="G3 (Bethesda)">
        <title>A reference genome for the long-term kleptoplast-retaining sea slug Elysia crispata morphotype clarki.</title>
        <authorList>
            <person name="Eastman K.E."/>
            <person name="Pendleton A.L."/>
            <person name="Shaikh M.A."/>
            <person name="Suttiyut T."/>
            <person name="Ogas R."/>
            <person name="Tomko P."/>
            <person name="Gavelis G."/>
            <person name="Widhalm J.R."/>
            <person name="Wisecaver J.H."/>
        </authorList>
    </citation>
    <scope>NUCLEOTIDE SEQUENCE</scope>
    <source>
        <strain evidence="1">ECLA1</strain>
    </source>
</reference>
<evidence type="ECO:0000313" key="1">
    <source>
        <dbReference type="EMBL" id="KAK3768261.1"/>
    </source>
</evidence>
<name>A0AAE0ZG14_9GAST</name>
<protein>
    <submittedName>
        <fullName evidence="1">Uncharacterized protein</fullName>
    </submittedName>
</protein>
<sequence length="74" mass="7929">MRHTVIKTPMFTIIYDIKPPATIGDPNMESGIRARLTPASQLSASAVQLASRMTPGIISHARSPEAGSTRDNPV</sequence>
<dbReference type="AlphaFoldDB" id="A0AAE0ZG14"/>